<comment type="caution">
    <text evidence="1">The sequence shown here is derived from an EMBL/GenBank/DDBJ whole genome shotgun (WGS) entry which is preliminary data.</text>
</comment>
<keyword evidence="2" id="KW-1185">Reference proteome</keyword>
<gene>
    <name evidence="1" type="ORF">J2Z53_000508</name>
</gene>
<dbReference type="Proteomes" id="UP000783390">
    <property type="component" value="Unassembled WGS sequence"/>
</dbReference>
<dbReference type="Gene3D" id="3.30.1490.410">
    <property type="entry name" value="Uncharacterised protein PF16224, DUF4883"/>
    <property type="match status" value="1"/>
</dbReference>
<reference evidence="1 2" key="1">
    <citation type="submission" date="2021-03" db="EMBL/GenBank/DDBJ databases">
        <title>Genomic Encyclopedia of Type Strains, Phase IV (KMG-IV): sequencing the most valuable type-strain genomes for metagenomic binning, comparative biology and taxonomic classification.</title>
        <authorList>
            <person name="Goeker M."/>
        </authorList>
    </citation>
    <scope>NUCLEOTIDE SEQUENCE [LARGE SCALE GENOMIC DNA]</scope>
    <source>
        <strain evidence="1 2">DSM 3984</strain>
    </source>
</reference>
<protein>
    <recommendedName>
        <fullName evidence="3">Lipoprotein</fullName>
    </recommendedName>
</protein>
<organism evidence="1 2">
    <name type="scientific">Clostridium moniliforme</name>
    <dbReference type="NCBI Taxonomy" id="39489"/>
    <lineage>
        <taxon>Bacteria</taxon>
        <taxon>Bacillati</taxon>
        <taxon>Bacillota</taxon>
        <taxon>Clostridia</taxon>
        <taxon>Eubacteriales</taxon>
        <taxon>Clostridiaceae</taxon>
        <taxon>Clostridium</taxon>
    </lineage>
</organism>
<sequence length="156" mass="18735">MKHIKFLSLILALIFLQGCTLNSSRYVHFEKSPSKNYYSNKIKDNLMDNKTYSLQVFDTNLYKYFPVDEKDNDILKNFINTLDESAFLDKFEIKNKEVFRLIIKFPEENYIIKIYDNKIATLNPWDGHYSEDIIDMSNLPLHFNLYDFCNYIRNKK</sequence>
<dbReference type="RefSeq" id="WP_209795644.1">
    <property type="nucleotide sequence ID" value="NZ_JAGGJZ010000001.1"/>
</dbReference>
<name>A0ABS4EY50_9CLOT</name>
<dbReference type="InterPro" id="IPR032619">
    <property type="entry name" value="DUF4883"/>
</dbReference>
<proteinExistence type="predicted"/>
<dbReference type="EMBL" id="JAGGJZ010000001">
    <property type="protein sequence ID" value="MBP1888929.1"/>
    <property type="molecule type" value="Genomic_DNA"/>
</dbReference>
<evidence type="ECO:0000313" key="2">
    <source>
        <dbReference type="Proteomes" id="UP000783390"/>
    </source>
</evidence>
<dbReference type="CDD" id="cd15786">
    <property type="entry name" value="CPF_1278_like"/>
    <property type="match status" value="1"/>
</dbReference>
<dbReference type="Pfam" id="PF16224">
    <property type="entry name" value="DUF4883"/>
    <property type="match status" value="1"/>
</dbReference>
<evidence type="ECO:0000313" key="1">
    <source>
        <dbReference type="EMBL" id="MBP1888929.1"/>
    </source>
</evidence>
<dbReference type="PROSITE" id="PS51257">
    <property type="entry name" value="PROKAR_LIPOPROTEIN"/>
    <property type="match status" value="1"/>
</dbReference>
<evidence type="ECO:0008006" key="3">
    <source>
        <dbReference type="Google" id="ProtNLM"/>
    </source>
</evidence>
<accession>A0ABS4EY50</accession>